<evidence type="ECO:0000313" key="25">
    <source>
        <dbReference type="Proteomes" id="UP000273807"/>
    </source>
</evidence>
<evidence type="ECO:0000256" key="15">
    <source>
        <dbReference type="ARBA" id="ARBA00033270"/>
    </source>
</evidence>
<evidence type="ECO:0000256" key="20">
    <source>
        <dbReference type="ARBA" id="ARBA00049902"/>
    </source>
</evidence>
<gene>
    <name evidence="24" type="primary">ftsW</name>
    <name evidence="24" type="ORF">D7003_15565</name>
</gene>
<comment type="caution">
    <text evidence="24">The sequence shown here is derived from an EMBL/GenBank/DDBJ whole genome shotgun (WGS) entry which is preliminary data.</text>
</comment>
<dbReference type="GO" id="GO:0051301">
    <property type="term" value="P:cell division"/>
    <property type="evidence" value="ECO:0007669"/>
    <property type="project" value="UniProtKB-KW"/>
</dbReference>
<accession>A0A3N0BR72</accession>
<evidence type="ECO:0000256" key="18">
    <source>
        <dbReference type="ARBA" id="ARBA00041418"/>
    </source>
</evidence>
<feature type="compositionally biased region" description="Low complexity" evidence="22">
    <location>
        <begin position="473"/>
        <end position="507"/>
    </location>
</feature>
<evidence type="ECO:0000313" key="24">
    <source>
        <dbReference type="EMBL" id="RNL51548.1"/>
    </source>
</evidence>
<keyword evidence="3" id="KW-1003">Cell membrane</keyword>
<evidence type="ECO:0000256" key="13">
    <source>
        <dbReference type="ARBA" id="ARBA00023316"/>
    </source>
</evidence>
<evidence type="ECO:0000256" key="11">
    <source>
        <dbReference type="ARBA" id="ARBA00023136"/>
    </source>
</evidence>
<comment type="pathway">
    <text evidence="2">Cell wall biogenesis; peptidoglycan biosynthesis.</text>
</comment>
<dbReference type="GO" id="GO:0032153">
    <property type="term" value="C:cell division site"/>
    <property type="evidence" value="ECO:0007669"/>
    <property type="project" value="TreeGrafter"/>
</dbReference>
<keyword evidence="11 23" id="KW-0472">Membrane</keyword>
<dbReference type="NCBIfam" id="TIGR02614">
    <property type="entry name" value="ftsW"/>
    <property type="match status" value="1"/>
</dbReference>
<keyword evidence="10 23" id="KW-1133">Transmembrane helix</keyword>
<dbReference type="PANTHER" id="PTHR30474:SF2">
    <property type="entry name" value="PEPTIDOGLYCAN GLYCOSYLTRANSFERASE FTSW-RELATED"/>
    <property type="match status" value="1"/>
</dbReference>
<dbReference type="OrthoDB" id="9768187at2"/>
<dbReference type="RefSeq" id="WP_123256330.1">
    <property type="nucleotide sequence ID" value="NZ_RBED01000126.1"/>
</dbReference>
<dbReference type="GO" id="GO:0015648">
    <property type="term" value="F:lipid-linked peptidoglycan transporter activity"/>
    <property type="evidence" value="ECO:0007669"/>
    <property type="project" value="TreeGrafter"/>
</dbReference>
<feature type="transmembrane region" description="Helical" evidence="23">
    <location>
        <begin position="131"/>
        <end position="150"/>
    </location>
</feature>
<evidence type="ECO:0000256" key="21">
    <source>
        <dbReference type="ARBA" id="ARBA00049966"/>
    </source>
</evidence>
<name>A0A3N0BR72_9MICC</name>
<evidence type="ECO:0000256" key="1">
    <source>
        <dbReference type="ARBA" id="ARBA00004651"/>
    </source>
</evidence>
<feature type="region of interest" description="Disordered" evidence="22">
    <location>
        <begin position="1"/>
        <end position="34"/>
    </location>
</feature>
<evidence type="ECO:0000256" key="10">
    <source>
        <dbReference type="ARBA" id="ARBA00022989"/>
    </source>
</evidence>
<comment type="function">
    <text evidence="21">Peptidoglycan polymerase that is essential for cell division.</text>
</comment>
<evidence type="ECO:0000256" key="2">
    <source>
        <dbReference type="ARBA" id="ARBA00004752"/>
    </source>
</evidence>
<dbReference type="GO" id="GO:0071555">
    <property type="term" value="P:cell wall organization"/>
    <property type="evidence" value="ECO:0007669"/>
    <property type="project" value="UniProtKB-KW"/>
</dbReference>
<keyword evidence="5" id="KW-0328">Glycosyltransferase</keyword>
<evidence type="ECO:0000256" key="14">
    <source>
        <dbReference type="ARBA" id="ARBA00032370"/>
    </source>
</evidence>
<evidence type="ECO:0000256" key="17">
    <source>
        <dbReference type="ARBA" id="ARBA00041185"/>
    </source>
</evidence>
<keyword evidence="7 23" id="KW-0812">Transmembrane</keyword>
<evidence type="ECO:0000256" key="22">
    <source>
        <dbReference type="SAM" id="MobiDB-lite"/>
    </source>
</evidence>
<keyword evidence="8" id="KW-0133">Cell shape</keyword>
<keyword evidence="12" id="KW-0131">Cell cycle</keyword>
<feature type="transmembrane region" description="Helical" evidence="23">
    <location>
        <begin position="359"/>
        <end position="385"/>
    </location>
</feature>
<feature type="transmembrane region" description="Helical" evidence="23">
    <location>
        <begin position="325"/>
        <end position="347"/>
    </location>
</feature>
<sequence length="507" mass="52894">MVSTPTRTTTARSGTAGAVRGNPAGKPGAARDNRPAAVVRRSYRSFWAALEGTGKSSNGSTYYLILGSTLALTAIGIMMVLSASSVEAIAAGESPYSAALKQGMFACIGLVAMMVLTRVNVVWLKRFAWPAYGAAVILLMLVLLVGRSALGNQNWIDIGPFTFQPSEASKLALALWMATVLHRKSNLLGQSKHALIPVAPGAVVIIGLILAGNDLGTAMIVMIITAAALFFAGVRLYVFLISGVGLAICAGILAITSPNRVCRILSWTGQTCADGSDVNYQSTNGLYGLASGGWFGVGLGQSRQKYSWIPEAHNDFIFAIIGEELGLVGTFVVLVLFAILGTAIYRVVVAQKDMFHRVLAGTIMVWLLGQATVNMAVVTGLAPVVGIPLPFISYGGSALLMSLCAIGVVLSLARAQMAPGMQHRRLFGIKLPRRFAARSGRPKAGAAVPAAATKQRPPTPRSGKTAATQSKTAPTPARASNSAPARSPSGARVSKSPASSSSARKRT</sequence>
<dbReference type="GO" id="GO:0008360">
    <property type="term" value="P:regulation of cell shape"/>
    <property type="evidence" value="ECO:0007669"/>
    <property type="project" value="UniProtKB-KW"/>
</dbReference>
<dbReference type="EC" id="2.4.99.28" evidence="19"/>
<dbReference type="GO" id="GO:0008955">
    <property type="term" value="F:peptidoglycan glycosyltransferase activity"/>
    <property type="evidence" value="ECO:0007669"/>
    <property type="project" value="UniProtKB-EC"/>
</dbReference>
<evidence type="ECO:0000256" key="8">
    <source>
        <dbReference type="ARBA" id="ARBA00022960"/>
    </source>
</evidence>
<evidence type="ECO:0000256" key="7">
    <source>
        <dbReference type="ARBA" id="ARBA00022692"/>
    </source>
</evidence>
<dbReference type="AlphaFoldDB" id="A0A3N0BR72"/>
<dbReference type="InterPro" id="IPR018365">
    <property type="entry name" value="Cell_cycle_FtsW-rel_CS"/>
</dbReference>
<dbReference type="PANTHER" id="PTHR30474">
    <property type="entry name" value="CELL CYCLE PROTEIN"/>
    <property type="match status" value="1"/>
</dbReference>
<dbReference type="GO" id="GO:0009252">
    <property type="term" value="P:peptidoglycan biosynthetic process"/>
    <property type="evidence" value="ECO:0007669"/>
    <property type="project" value="UniProtKB-KW"/>
</dbReference>
<dbReference type="Pfam" id="PF01098">
    <property type="entry name" value="FTSW_RODA_SPOVE"/>
    <property type="match status" value="1"/>
</dbReference>
<keyword evidence="9" id="KW-0573">Peptidoglycan synthesis</keyword>
<organism evidence="24 25">
    <name type="scientific">Arthrobacter oryzae</name>
    <dbReference type="NCBI Taxonomy" id="409290"/>
    <lineage>
        <taxon>Bacteria</taxon>
        <taxon>Bacillati</taxon>
        <taxon>Actinomycetota</taxon>
        <taxon>Actinomycetes</taxon>
        <taxon>Micrococcales</taxon>
        <taxon>Micrococcaceae</taxon>
        <taxon>Arthrobacter</taxon>
    </lineage>
</organism>
<dbReference type="EMBL" id="RBED01000126">
    <property type="protein sequence ID" value="RNL51548.1"/>
    <property type="molecule type" value="Genomic_DNA"/>
</dbReference>
<keyword evidence="13" id="KW-0961">Cell wall biogenesis/degradation</keyword>
<comment type="similarity">
    <text evidence="16">Belongs to the SEDS family. FtsW subfamily.</text>
</comment>
<evidence type="ECO:0000256" key="12">
    <source>
        <dbReference type="ARBA" id="ARBA00023306"/>
    </source>
</evidence>
<evidence type="ECO:0000256" key="19">
    <source>
        <dbReference type="ARBA" id="ARBA00044770"/>
    </source>
</evidence>
<feature type="compositionally biased region" description="Low complexity" evidence="22">
    <location>
        <begin position="1"/>
        <end position="21"/>
    </location>
</feature>
<evidence type="ECO:0000256" key="9">
    <source>
        <dbReference type="ARBA" id="ARBA00022984"/>
    </source>
</evidence>
<dbReference type="PROSITE" id="PS00428">
    <property type="entry name" value="FTSW_RODA_SPOVE"/>
    <property type="match status" value="1"/>
</dbReference>
<feature type="transmembrane region" description="Helical" evidence="23">
    <location>
        <begin position="62"/>
        <end position="83"/>
    </location>
</feature>
<protein>
    <recommendedName>
        <fullName evidence="17">Probable peptidoglycan glycosyltransferase FtsW</fullName>
        <ecNumber evidence="19">2.4.99.28</ecNumber>
    </recommendedName>
    <alternativeName>
        <fullName evidence="18">Cell division protein FtsW</fullName>
    </alternativeName>
    <alternativeName>
        <fullName evidence="15">Cell wall polymerase</fullName>
    </alternativeName>
    <alternativeName>
        <fullName evidence="14">Peptidoglycan polymerase</fullName>
    </alternativeName>
</protein>
<evidence type="ECO:0000256" key="23">
    <source>
        <dbReference type="SAM" id="Phobius"/>
    </source>
</evidence>
<evidence type="ECO:0000256" key="6">
    <source>
        <dbReference type="ARBA" id="ARBA00022679"/>
    </source>
</evidence>
<evidence type="ECO:0000256" key="3">
    <source>
        <dbReference type="ARBA" id="ARBA00022475"/>
    </source>
</evidence>
<keyword evidence="4" id="KW-0132">Cell division</keyword>
<evidence type="ECO:0000256" key="4">
    <source>
        <dbReference type="ARBA" id="ARBA00022618"/>
    </source>
</evidence>
<feature type="region of interest" description="Disordered" evidence="22">
    <location>
        <begin position="439"/>
        <end position="507"/>
    </location>
</feature>
<feature type="transmembrane region" description="Helical" evidence="23">
    <location>
        <begin position="237"/>
        <end position="256"/>
    </location>
</feature>
<proteinExistence type="inferred from homology"/>
<dbReference type="InterPro" id="IPR001182">
    <property type="entry name" value="FtsW/RodA"/>
</dbReference>
<dbReference type="InterPro" id="IPR013437">
    <property type="entry name" value="FtsW"/>
</dbReference>
<dbReference type="GO" id="GO:0005886">
    <property type="term" value="C:plasma membrane"/>
    <property type="evidence" value="ECO:0007669"/>
    <property type="project" value="UniProtKB-SubCell"/>
</dbReference>
<comment type="subcellular location">
    <subcellularLocation>
        <location evidence="1">Cell membrane</location>
        <topology evidence="1">Multi-pass membrane protein</topology>
    </subcellularLocation>
</comment>
<keyword evidence="6" id="KW-0808">Transferase</keyword>
<keyword evidence="25" id="KW-1185">Reference proteome</keyword>
<evidence type="ECO:0000256" key="5">
    <source>
        <dbReference type="ARBA" id="ARBA00022676"/>
    </source>
</evidence>
<feature type="transmembrane region" description="Helical" evidence="23">
    <location>
        <begin position="103"/>
        <end position="124"/>
    </location>
</feature>
<feature type="transmembrane region" description="Helical" evidence="23">
    <location>
        <begin position="391"/>
        <end position="415"/>
    </location>
</feature>
<reference evidence="24 25" key="1">
    <citation type="submission" date="2018-10" db="EMBL/GenBank/DDBJ databases">
        <title>Genome sequencing of Arthrobacter oryzae TNB02.</title>
        <authorList>
            <person name="Cho Y.-J."/>
            <person name="Cho A."/>
            <person name="Kim O.-S."/>
        </authorList>
    </citation>
    <scope>NUCLEOTIDE SEQUENCE [LARGE SCALE GENOMIC DNA]</scope>
    <source>
        <strain evidence="24 25">TNB02</strain>
    </source>
</reference>
<evidence type="ECO:0000256" key="16">
    <source>
        <dbReference type="ARBA" id="ARBA00038053"/>
    </source>
</evidence>
<dbReference type="Proteomes" id="UP000273807">
    <property type="component" value="Unassembled WGS sequence"/>
</dbReference>
<comment type="catalytic activity">
    <reaction evidence="20">
        <text>[GlcNAc-(1-&gt;4)-Mur2Ac(oyl-L-Ala-gamma-D-Glu-L-Lys-D-Ala-D-Ala)](n)-di-trans,octa-cis-undecaprenyl diphosphate + beta-D-GlcNAc-(1-&gt;4)-Mur2Ac(oyl-L-Ala-gamma-D-Glu-L-Lys-D-Ala-D-Ala)-di-trans,octa-cis-undecaprenyl diphosphate = [GlcNAc-(1-&gt;4)-Mur2Ac(oyl-L-Ala-gamma-D-Glu-L-Lys-D-Ala-D-Ala)](n+1)-di-trans,octa-cis-undecaprenyl diphosphate + di-trans,octa-cis-undecaprenyl diphosphate + H(+)</text>
        <dbReference type="Rhea" id="RHEA:23708"/>
        <dbReference type="Rhea" id="RHEA-COMP:9602"/>
        <dbReference type="Rhea" id="RHEA-COMP:9603"/>
        <dbReference type="ChEBI" id="CHEBI:15378"/>
        <dbReference type="ChEBI" id="CHEBI:58405"/>
        <dbReference type="ChEBI" id="CHEBI:60033"/>
        <dbReference type="ChEBI" id="CHEBI:78435"/>
        <dbReference type="EC" id="2.4.99.28"/>
    </reaction>
</comment>